<dbReference type="PANTHER" id="PTHR46148">
    <property type="entry name" value="CHROMO DOMAIN-CONTAINING PROTEIN"/>
    <property type="match status" value="1"/>
</dbReference>
<gene>
    <name evidence="2" type="ORF">Tco_0625815</name>
</gene>
<evidence type="ECO:0000313" key="3">
    <source>
        <dbReference type="Proteomes" id="UP001151760"/>
    </source>
</evidence>
<organism evidence="2 3">
    <name type="scientific">Tanacetum coccineum</name>
    <dbReference type="NCBI Taxonomy" id="301880"/>
    <lineage>
        <taxon>Eukaryota</taxon>
        <taxon>Viridiplantae</taxon>
        <taxon>Streptophyta</taxon>
        <taxon>Embryophyta</taxon>
        <taxon>Tracheophyta</taxon>
        <taxon>Spermatophyta</taxon>
        <taxon>Magnoliopsida</taxon>
        <taxon>eudicotyledons</taxon>
        <taxon>Gunneridae</taxon>
        <taxon>Pentapetalae</taxon>
        <taxon>asterids</taxon>
        <taxon>campanulids</taxon>
        <taxon>Asterales</taxon>
        <taxon>Asteraceae</taxon>
        <taxon>Asteroideae</taxon>
        <taxon>Anthemideae</taxon>
        <taxon>Anthemidinae</taxon>
        <taxon>Tanacetum</taxon>
    </lineage>
</organism>
<reference evidence="2" key="1">
    <citation type="journal article" date="2022" name="Int. J. Mol. Sci.">
        <title>Draft Genome of Tanacetum Coccineum: Genomic Comparison of Closely Related Tanacetum-Family Plants.</title>
        <authorList>
            <person name="Yamashiro T."/>
            <person name="Shiraishi A."/>
            <person name="Nakayama K."/>
            <person name="Satake H."/>
        </authorList>
    </citation>
    <scope>NUCLEOTIDE SEQUENCE</scope>
</reference>
<feature type="domain" description="Tf2-1-like SH3-like" evidence="1">
    <location>
        <begin position="150"/>
        <end position="201"/>
    </location>
</feature>
<dbReference type="EMBL" id="BQNB010008657">
    <property type="protein sequence ID" value="GJS52453.1"/>
    <property type="molecule type" value="Genomic_DNA"/>
</dbReference>
<dbReference type="Pfam" id="PF24626">
    <property type="entry name" value="SH3_Tf2-1"/>
    <property type="match status" value="1"/>
</dbReference>
<dbReference type="Proteomes" id="UP001151760">
    <property type="component" value="Unassembled WGS sequence"/>
</dbReference>
<evidence type="ECO:0000313" key="2">
    <source>
        <dbReference type="EMBL" id="GJS52453.1"/>
    </source>
</evidence>
<dbReference type="InterPro" id="IPR056924">
    <property type="entry name" value="SH3_Tf2-1"/>
</dbReference>
<protein>
    <recommendedName>
        <fullName evidence="1">Tf2-1-like SH3-like domain-containing protein</fullName>
    </recommendedName>
</protein>
<evidence type="ECO:0000259" key="1">
    <source>
        <dbReference type="Pfam" id="PF24626"/>
    </source>
</evidence>
<reference evidence="2" key="2">
    <citation type="submission" date="2022-01" db="EMBL/GenBank/DDBJ databases">
        <authorList>
            <person name="Yamashiro T."/>
            <person name="Shiraishi A."/>
            <person name="Satake H."/>
            <person name="Nakayama K."/>
        </authorList>
    </citation>
    <scope>NUCLEOTIDE SEQUENCE</scope>
</reference>
<dbReference type="PANTHER" id="PTHR46148:SF59">
    <property type="entry name" value="NUCLEOTIDYLTRANSFERASE, RIBONUCLEASE H"/>
    <property type="match status" value="1"/>
</dbReference>
<comment type="caution">
    <text evidence="2">The sequence shown here is derived from an EMBL/GenBank/DDBJ whole genome shotgun (WGS) entry which is preliminary data.</text>
</comment>
<sequence length="236" mass="28061">MKVDEPKHGVHLKLVLELLRKEKLYHKFTKSEAVKNWEVPTTTFEIYDYLSEYEYEIRYPPPPPPPPNPVRQYWWTDALSRKERVKPRRVRAMAMTIQYGVRGMILQPKVKAFQERERTCQKGYMEVKWMRPMHQGSVDQGKVQSGERSSKELCWKKGKLAPRYVEPFEILERIGSIAYRLRLPEELSSVHDTFHVSNLEKKYLVDANLHVPFDEIEGDKTLRFVKEPKTNMDREI</sequence>
<name>A0ABQ4WHT8_9ASTR</name>
<accession>A0ABQ4WHT8</accession>
<keyword evidence="3" id="KW-1185">Reference proteome</keyword>
<proteinExistence type="predicted"/>